<reference evidence="2 3" key="1">
    <citation type="submission" date="2007-06" db="EMBL/GenBank/DDBJ databases">
        <title>The Genome Sequence of Coccidioides posadasii RMSCC_3488.</title>
        <authorList>
            <consortium name="Coccidioides Genome Resources Consortium"/>
            <consortium name="The Broad Institute Genome Sequencing Platform"/>
            <person name="Henn M.R."/>
            <person name="Sykes S."/>
            <person name="Young S."/>
            <person name="Jaffe D."/>
            <person name="Berlin A."/>
            <person name="Alvarez P."/>
            <person name="Butler J."/>
            <person name="Gnerre S."/>
            <person name="Grabherr M."/>
            <person name="Mauceli E."/>
            <person name="Brockman W."/>
            <person name="Kodira C."/>
            <person name="Alvarado L."/>
            <person name="Zeng Q."/>
            <person name="Crawford M."/>
            <person name="Antoine C."/>
            <person name="Devon K."/>
            <person name="Galgiani J."/>
            <person name="Orsborn K."/>
            <person name="Lewis M.L."/>
            <person name="Nusbaum C."/>
            <person name="Galagan J."/>
            <person name="Birren B."/>
        </authorList>
    </citation>
    <scope>NUCLEOTIDE SEQUENCE [LARGE SCALE GENOMIC DNA]</scope>
    <source>
        <strain evidence="2 3">RMSCC 3488</strain>
    </source>
</reference>
<gene>
    <name evidence="2" type="ORF">CPAG_02103</name>
</gene>
<reference evidence="3" key="3">
    <citation type="journal article" date="2010" name="Genome Res.">
        <title>Population genomic sequencing of Coccidioides fungi reveals recent hybridization and transposon control.</title>
        <authorList>
            <person name="Neafsey D.E."/>
            <person name="Barker B.M."/>
            <person name="Sharpton T.J."/>
            <person name="Stajich J.E."/>
            <person name="Park D.J."/>
            <person name="Whiston E."/>
            <person name="Hung C.-Y."/>
            <person name="McMahan C."/>
            <person name="White J."/>
            <person name="Sykes S."/>
            <person name="Heiman D."/>
            <person name="Young S."/>
            <person name="Zeng Q."/>
            <person name="Abouelleil A."/>
            <person name="Aftuck L."/>
            <person name="Bessette D."/>
            <person name="Brown A."/>
            <person name="FitzGerald M."/>
            <person name="Lui A."/>
            <person name="Macdonald J.P."/>
            <person name="Priest M."/>
            <person name="Orbach M.J."/>
            <person name="Galgiani J.N."/>
            <person name="Kirkland T.N."/>
            <person name="Cole G.T."/>
            <person name="Birren B.W."/>
            <person name="Henn M.R."/>
            <person name="Taylor J.W."/>
            <person name="Rounsley S.D."/>
        </authorList>
    </citation>
    <scope>NUCLEOTIDE SEQUENCE [LARGE SCALE GENOMIC DNA]</scope>
    <source>
        <strain evidence="3">RMSCC 3488</strain>
    </source>
</reference>
<evidence type="ECO:0000313" key="2">
    <source>
        <dbReference type="EMBL" id="KMM65760.1"/>
    </source>
</evidence>
<dbReference type="EMBL" id="DS268109">
    <property type="protein sequence ID" value="KMM65760.1"/>
    <property type="molecule type" value="Genomic_DNA"/>
</dbReference>
<protein>
    <submittedName>
        <fullName evidence="2">Uncharacterized protein</fullName>
    </submittedName>
</protein>
<dbReference type="VEuPathDB" id="FungiDB:CPAG_02103"/>
<feature type="region of interest" description="Disordered" evidence="1">
    <location>
        <begin position="1"/>
        <end position="29"/>
    </location>
</feature>
<proteinExistence type="predicted"/>
<evidence type="ECO:0000313" key="3">
    <source>
        <dbReference type="Proteomes" id="UP000054567"/>
    </source>
</evidence>
<reference evidence="3" key="2">
    <citation type="journal article" date="2009" name="Genome Res.">
        <title>Comparative genomic analyses of the human fungal pathogens Coccidioides and their relatives.</title>
        <authorList>
            <person name="Sharpton T.J."/>
            <person name="Stajich J.E."/>
            <person name="Rounsley S.D."/>
            <person name="Gardner M.J."/>
            <person name="Wortman J.R."/>
            <person name="Jordar V.S."/>
            <person name="Maiti R."/>
            <person name="Kodira C.D."/>
            <person name="Neafsey D.E."/>
            <person name="Zeng Q."/>
            <person name="Hung C.-Y."/>
            <person name="McMahan C."/>
            <person name="Muszewska A."/>
            <person name="Grynberg M."/>
            <person name="Mandel M.A."/>
            <person name="Kellner E.M."/>
            <person name="Barker B.M."/>
            <person name="Galgiani J.N."/>
            <person name="Orbach M.J."/>
            <person name="Kirkland T.N."/>
            <person name="Cole G.T."/>
            <person name="Henn M.R."/>
            <person name="Birren B.W."/>
            <person name="Taylor J.W."/>
        </authorList>
    </citation>
    <scope>NUCLEOTIDE SEQUENCE [LARGE SCALE GENOMIC DNA]</scope>
    <source>
        <strain evidence="3">RMSCC 3488</strain>
    </source>
</reference>
<dbReference type="AlphaFoldDB" id="A0A0J6F921"/>
<sequence>MREKRSGKQDQGKFLDKEKRWKKSTNKESLRDISEFERSGYPHETSVVRAGPNGANWRRKGKRQGCMALWMCHLNSICMDSPVRHPPLNCLALVDKRPRIERH</sequence>
<name>A0A0J6F921_COCPO</name>
<accession>A0A0J6F921</accession>
<organism evidence="2 3">
    <name type="scientific">Coccidioides posadasii RMSCC 3488</name>
    <dbReference type="NCBI Taxonomy" id="454284"/>
    <lineage>
        <taxon>Eukaryota</taxon>
        <taxon>Fungi</taxon>
        <taxon>Dikarya</taxon>
        <taxon>Ascomycota</taxon>
        <taxon>Pezizomycotina</taxon>
        <taxon>Eurotiomycetes</taxon>
        <taxon>Eurotiomycetidae</taxon>
        <taxon>Onygenales</taxon>
        <taxon>Onygenaceae</taxon>
        <taxon>Coccidioides</taxon>
    </lineage>
</organism>
<evidence type="ECO:0000256" key="1">
    <source>
        <dbReference type="SAM" id="MobiDB-lite"/>
    </source>
</evidence>
<dbReference type="Proteomes" id="UP000054567">
    <property type="component" value="Unassembled WGS sequence"/>
</dbReference>